<evidence type="ECO:0000256" key="2">
    <source>
        <dbReference type="ARBA" id="ARBA00022692"/>
    </source>
</evidence>
<feature type="transmembrane region" description="Helical" evidence="5">
    <location>
        <begin position="130"/>
        <end position="155"/>
    </location>
</feature>
<keyword evidence="4 5" id="KW-0472">Membrane</keyword>
<protein>
    <submittedName>
        <fullName evidence="6">Putative membrane protein, required for colicin V production</fullName>
    </submittedName>
</protein>
<comment type="subcellular location">
    <subcellularLocation>
        <location evidence="1">Membrane</location>
        <topology evidence="1">Multi-pass membrane protein</topology>
    </subcellularLocation>
</comment>
<feature type="transmembrane region" description="Helical" evidence="5">
    <location>
        <begin position="176"/>
        <end position="199"/>
    </location>
</feature>
<dbReference type="Pfam" id="PF02674">
    <property type="entry name" value="Colicin_V"/>
    <property type="match status" value="2"/>
</dbReference>
<dbReference type="eggNOG" id="COG1286">
    <property type="taxonomic scope" value="Bacteria"/>
</dbReference>
<reference evidence="7" key="1">
    <citation type="submission" date="2011-12" db="EMBL/GenBank/DDBJ databases">
        <title>Complete sequence of Clostridium clariflavum DSM 19732.</title>
        <authorList>
            <consortium name="US DOE Joint Genome Institute"/>
            <person name="Lucas S."/>
            <person name="Han J."/>
            <person name="Lapidus A."/>
            <person name="Cheng J.-F."/>
            <person name="Goodwin L."/>
            <person name="Pitluck S."/>
            <person name="Peters L."/>
            <person name="Teshima H."/>
            <person name="Detter J.C."/>
            <person name="Han C."/>
            <person name="Tapia R."/>
            <person name="Land M."/>
            <person name="Hauser L."/>
            <person name="Kyrpides N."/>
            <person name="Ivanova N."/>
            <person name="Pagani I."/>
            <person name="Kitzmiller T."/>
            <person name="Lynd L."/>
            <person name="Izquierdo J."/>
            <person name="Woyke T."/>
        </authorList>
    </citation>
    <scope>NUCLEOTIDE SEQUENCE [LARGE SCALE GENOMIC DNA]</scope>
    <source>
        <strain evidence="7">DSM 19732 / NBRC 101661 / EBR45</strain>
    </source>
</reference>
<dbReference type="HOGENOM" id="CLU_079301_1_0_9"/>
<feature type="transmembrane region" description="Helical" evidence="5">
    <location>
        <begin position="6"/>
        <end position="24"/>
    </location>
</feature>
<keyword evidence="3 5" id="KW-1133">Transmembrane helix</keyword>
<dbReference type="GO" id="GO:0009403">
    <property type="term" value="P:toxin biosynthetic process"/>
    <property type="evidence" value="ECO:0007669"/>
    <property type="project" value="InterPro"/>
</dbReference>
<proteinExistence type="predicted"/>
<keyword evidence="7" id="KW-1185">Reference proteome</keyword>
<organism evidence="6 7">
    <name type="scientific">Acetivibrio clariflavus (strain DSM 19732 / NBRC 101661 / EBR45)</name>
    <name type="common">Clostridium clariflavum</name>
    <dbReference type="NCBI Taxonomy" id="720554"/>
    <lineage>
        <taxon>Bacteria</taxon>
        <taxon>Bacillati</taxon>
        <taxon>Bacillota</taxon>
        <taxon>Clostridia</taxon>
        <taxon>Eubacteriales</taxon>
        <taxon>Oscillospiraceae</taxon>
        <taxon>Acetivibrio</taxon>
    </lineage>
</organism>
<dbReference type="InterPro" id="IPR003825">
    <property type="entry name" value="Colicin-V_CvpA"/>
</dbReference>
<keyword evidence="2 5" id="KW-0812">Transmembrane</keyword>
<sequence length="237" mass="26294">MNWSDLLVIAIIAFFGFVGIKNGFIYSIFKLVSFFVASIVSVKFYPFLSNIIDKTVVFTKIKSGILKNLLLQKDVQADIVNQGAQRAAGSVVDGLELPGFLKEAIKGQLAKENVANLLDLSAIMDKISDVLAHIVVDILSLLILYIVVRIALIFLRFVLQGIAKLPVFKQMDKLGGFAFGAVEGLLTVYIIFAFMMLFISSPAFKGFFDSVETSVIAKFFYQNNIIVDWMFPKGKII</sequence>
<gene>
    <name evidence="6" type="ordered locus">Clocl_0645</name>
</gene>
<dbReference type="PANTHER" id="PTHR37306:SF1">
    <property type="entry name" value="COLICIN V PRODUCTION PROTEIN"/>
    <property type="match status" value="1"/>
</dbReference>
<dbReference type="Proteomes" id="UP000005435">
    <property type="component" value="Chromosome"/>
</dbReference>
<evidence type="ECO:0000313" key="6">
    <source>
        <dbReference type="EMBL" id="AEV67352.1"/>
    </source>
</evidence>
<dbReference type="PANTHER" id="PTHR37306">
    <property type="entry name" value="COLICIN V PRODUCTION PROTEIN"/>
    <property type="match status" value="1"/>
</dbReference>
<evidence type="ECO:0000256" key="1">
    <source>
        <dbReference type="ARBA" id="ARBA00004141"/>
    </source>
</evidence>
<evidence type="ECO:0000313" key="7">
    <source>
        <dbReference type="Proteomes" id="UP000005435"/>
    </source>
</evidence>
<evidence type="ECO:0000256" key="3">
    <source>
        <dbReference type="ARBA" id="ARBA00022989"/>
    </source>
</evidence>
<dbReference type="OrthoDB" id="2086606at2"/>
<evidence type="ECO:0000256" key="5">
    <source>
        <dbReference type="SAM" id="Phobius"/>
    </source>
</evidence>
<dbReference type="GO" id="GO:0016020">
    <property type="term" value="C:membrane"/>
    <property type="evidence" value="ECO:0007669"/>
    <property type="project" value="UniProtKB-SubCell"/>
</dbReference>
<dbReference type="AlphaFoldDB" id="G8LUL2"/>
<dbReference type="STRING" id="720554.Clocl_0645"/>
<reference evidence="6 7" key="2">
    <citation type="journal article" date="2012" name="Stand. Genomic Sci.">
        <title>Complete Genome Sequence of Clostridium clariflavum DSM 19732.</title>
        <authorList>
            <person name="Izquierdo J.A."/>
            <person name="Goodwin L."/>
            <person name="Davenport K.W."/>
            <person name="Teshima H."/>
            <person name="Bruce D."/>
            <person name="Detter C."/>
            <person name="Tapia R."/>
            <person name="Han S."/>
            <person name="Land M."/>
            <person name="Hauser L."/>
            <person name="Jeffries C.D."/>
            <person name="Han J."/>
            <person name="Pitluck S."/>
            <person name="Nolan M."/>
            <person name="Chen A."/>
            <person name="Huntemann M."/>
            <person name="Mavromatis K."/>
            <person name="Mikhailova N."/>
            <person name="Liolios K."/>
            <person name="Woyke T."/>
            <person name="Lynd L.R."/>
        </authorList>
    </citation>
    <scope>NUCLEOTIDE SEQUENCE [LARGE SCALE GENOMIC DNA]</scope>
    <source>
        <strain evidence="7">DSM 19732 / NBRC 101661 / EBR45</strain>
    </source>
</reference>
<name>G8LUL2_ACECE</name>
<evidence type="ECO:0000256" key="4">
    <source>
        <dbReference type="ARBA" id="ARBA00023136"/>
    </source>
</evidence>
<dbReference type="EMBL" id="CP003065">
    <property type="protein sequence ID" value="AEV67352.1"/>
    <property type="molecule type" value="Genomic_DNA"/>
</dbReference>
<dbReference type="RefSeq" id="WP_014253983.1">
    <property type="nucleotide sequence ID" value="NC_016627.1"/>
</dbReference>
<accession>G8LUL2</accession>
<dbReference type="KEGG" id="ccl:Clocl_0645"/>